<evidence type="ECO:0000259" key="1">
    <source>
        <dbReference type="Pfam" id="PF14522"/>
    </source>
</evidence>
<dbReference type="Pfam" id="PF14522">
    <property type="entry name" value="Cytochrome_C7"/>
    <property type="match status" value="1"/>
</dbReference>
<organism evidence="2 3">
    <name type="scientific">Candidatus Raymondbacteria bacterium RIFOXYD12_FULL_49_13</name>
    <dbReference type="NCBI Taxonomy" id="1817890"/>
    <lineage>
        <taxon>Bacteria</taxon>
        <taxon>Raymondiibacteriota</taxon>
    </lineage>
</organism>
<dbReference type="InterPro" id="IPR029467">
    <property type="entry name" value="Cyt_c7-like"/>
</dbReference>
<gene>
    <name evidence="2" type="ORF">A2519_05025</name>
</gene>
<reference evidence="2 3" key="1">
    <citation type="journal article" date="2016" name="Nat. Commun.">
        <title>Thousands of microbial genomes shed light on interconnected biogeochemical processes in an aquifer system.</title>
        <authorList>
            <person name="Anantharaman K."/>
            <person name="Brown C.T."/>
            <person name="Hug L.A."/>
            <person name="Sharon I."/>
            <person name="Castelle C.J."/>
            <person name="Probst A.J."/>
            <person name="Thomas B.C."/>
            <person name="Singh A."/>
            <person name="Wilkins M.J."/>
            <person name="Karaoz U."/>
            <person name="Brodie E.L."/>
            <person name="Williams K.H."/>
            <person name="Hubbard S.S."/>
            <person name="Banfield J.F."/>
        </authorList>
    </citation>
    <scope>NUCLEOTIDE SEQUENCE [LARGE SCALE GENOMIC DNA]</scope>
</reference>
<dbReference type="InterPro" id="IPR036280">
    <property type="entry name" value="Multihaem_cyt_sf"/>
</dbReference>
<comment type="caution">
    <text evidence="2">The sequence shown here is derived from an EMBL/GenBank/DDBJ whole genome shotgun (WGS) entry which is preliminary data.</text>
</comment>
<evidence type="ECO:0000313" key="3">
    <source>
        <dbReference type="Proteomes" id="UP000179243"/>
    </source>
</evidence>
<dbReference type="SUPFAM" id="SSF48695">
    <property type="entry name" value="Multiheme cytochromes"/>
    <property type="match status" value="1"/>
</dbReference>
<sequence length="239" mass="26805">MKSACFIVCVSFILALGSTQFFSHRQHVESAGLACDACHDKIGGSPSMDSLPEVDTKTCGQCHEDMKFSDEKPFALKDNSFRIPHKIKGENLKFSHKTHQKHSMDCAACHGPLLKTEKIENTLPNMKACLQCHRKAMRTINCLFCHQTAEKPDDHATANWMHRDEHGAEAVFKKDECAMCHRTADCTECHSGATGQKIHRPDYRYTHGIDVKFKQSDCSVCHALPAFCADCHERKGAIR</sequence>
<evidence type="ECO:0000313" key="2">
    <source>
        <dbReference type="EMBL" id="OGK06761.1"/>
    </source>
</evidence>
<dbReference type="Proteomes" id="UP000179243">
    <property type="component" value="Unassembled WGS sequence"/>
</dbReference>
<feature type="domain" description="Cytochrome c7-like" evidence="1">
    <location>
        <begin position="22"/>
        <end position="69"/>
    </location>
</feature>
<proteinExistence type="predicted"/>
<dbReference type="Gene3D" id="3.90.10.10">
    <property type="entry name" value="Cytochrome C3"/>
    <property type="match status" value="2"/>
</dbReference>
<accession>A0A1F7FJL4</accession>
<name>A0A1F7FJL4_UNCRA</name>
<dbReference type="EMBL" id="MFYX01000021">
    <property type="protein sequence ID" value="OGK06761.1"/>
    <property type="molecule type" value="Genomic_DNA"/>
</dbReference>
<dbReference type="AlphaFoldDB" id="A0A1F7FJL4"/>
<dbReference type="CDD" id="cd08168">
    <property type="entry name" value="Cytochrom_C3"/>
    <property type="match status" value="1"/>
</dbReference>
<protein>
    <recommendedName>
        <fullName evidence="1">Cytochrome c7-like domain-containing protein</fullName>
    </recommendedName>
</protein>